<reference evidence="1 2" key="1">
    <citation type="submission" date="2018-06" db="EMBL/GenBank/DDBJ databases">
        <title>Fusarium incarnatum-equiseti species complex species 28.</title>
        <authorList>
            <person name="Gardiner D.M."/>
        </authorList>
    </citation>
    <scope>NUCLEOTIDE SEQUENCE [LARGE SCALE GENOMIC DNA]</scope>
    <source>
        <strain evidence="1 2">FIESC_28</strain>
    </source>
</reference>
<dbReference type="RefSeq" id="XP_031020838.1">
    <property type="nucleotide sequence ID" value="XM_031155043.1"/>
</dbReference>
<dbReference type="OrthoDB" id="10526623at2759"/>
<keyword evidence="2" id="KW-1185">Reference proteome</keyword>
<comment type="caution">
    <text evidence="1">The sequence shown here is derived from an EMBL/GenBank/DDBJ whole genome shotgun (WGS) entry which is preliminary data.</text>
</comment>
<accession>A0A366SA92</accession>
<evidence type="ECO:0000313" key="2">
    <source>
        <dbReference type="Proteomes" id="UP000253153"/>
    </source>
</evidence>
<evidence type="ECO:0000313" key="1">
    <source>
        <dbReference type="EMBL" id="RBR26247.1"/>
    </source>
</evidence>
<protein>
    <submittedName>
        <fullName evidence="1">Uncharacterized protein</fullName>
    </submittedName>
</protein>
<dbReference type="Proteomes" id="UP000253153">
    <property type="component" value="Unassembled WGS sequence"/>
</dbReference>
<dbReference type="EMBL" id="QKXC01000024">
    <property type="protein sequence ID" value="RBR26247.1"/>
    <property type="molecule type" value="Genomic_DNA"/>
</dbReference>
<organism evidence="1 2">
    <name type="scientific">Fusarium coffeatum</name>
    <dbReference type="NCBI Taxonomy" id="231269"/>
    <lineage>
        <taxon>Eukaryota</taxon>
        <taxon>Fungi</taxon>
        <taxon>Dikarya</taxon>
        <taxon>Ascomycota</taxon>
        <taxon>Pezizomycotina</taxon>
        <taxon>Sordariomycetes</taxon>
        <taxon>Hypocreomycetidae</taxon>
        <taxon>Hypocreales</taxon>
        <taxon>Nectriaceae</taxon>
        <taxon>Fusarium</taxon>
        <taxon>Fusarium incarnatum-equiseti species complex</taxon>
    </lineage>
</organism>
<dbReference type="GeneID" id="41990339"/>
<dbReference type="AlphaFoldDB" id="A0A366SA92"/>
<name>A0A366SA92_9HYPO</name>
<sequence>MSRSSYSPSGRSSYRRPHVKCANPDCNKETIKFQHSGNGKYSMYCGRHSCHSGYGCKTMTERGEKFCSYHGQCSHPGCGKRALQEDDDFKYSKMKAATPSQDWWFCSDRKTHIYLGTNRATDLAQIVARPKTAGDIVAVPRDLHFVLSTSVMCRPVSEGETLVGLLTPGIATNIGAAS</sequence>
<gene>
    <name evidence="1" type="ORF">FIESC28_00892</name>
</gene>
<proteinExistence type="predicted"/>